<dbReference type="Proteomes" id="UP001273166">
    <property type="component" value="Unassembled WGS sequence"/>
</dbReference>
<evidence type="ECO:0000313" key="4">
    <source>
        <dbReference type="Proteomes" id="UP001273166"/>
    </source>
</evidence>
<proteinExistence type="predicted"/>
<feature type="region of interest" description="Disordered" evidence="1">
    <location>
        <begin position="416"/>
        <end position="510"/>
    </location>
</feature>
<dbReference type="InterPro" id="IPR002575">
    <property type="entry name" value="Aminoglycoside_PTrfase"/>
</dbReference>
<dbReference type="SUPFAM" id="SSF56112">
    <property type="entry name" value="Protein kinase-like (PK-like)"/>
    <property type="match status" value="1"/>
</dbReference>
<dbReference type="InterPro" id="IPR011009">
    <property type="entry name" value="Kinase-like_dom_sf"/>
</dbReference>
<dbReference type="RefSeq" id="XP_062727150.1">
    <property type="nucleotide sequence ID" value="XM_062871252.1"/>
</dbReference>
<dbReference type="Pfam" id="PF01636">
    <property type="entry name" value="APH"/>
    <property type="match status" value="1"/>
</dbReference>
<evidence type="ECO:0000256" key="1">
    <source>
        <dbReference type="SAM" id="MobiDB-lite"/>
    </source>
</evidence>
<gene>
    <name evidence="3" type="ORF">B0T15DRAFT_72646</name>
</gene>
<feature type="compositionally biased region" description="Low complexity" evidence="1">
    <location>
        <begin position="416"/>
        <end position="430"/>
    </location>
</feature>
<protein>
    <recommendedName>
        <fullName evidence="2">Aminoglycoside phosphotransferase domain-containing protein</fullName>
    </recommendedName>
</protein>
<comment type="caution">
    <text evidence="3">The sequence shown here is derived from an EMBL/GenBank/DDBJ whole genome shotgun (WGS) entry which is preliminary data.</text>
</comment>
<name>A0AAJ0H4G1_9PEZI</name>
<dbReference type="EMBL" id="JAUDZG010000001">
    <property type="protein sequence ID" value="KAK3311370.1"/>
    <property type="molecule type" value="Genomic_DNA"/>
</dbReference>
<evidence type="ECO:0000313" key="3">
    <source>
        <dbReference type="EMBL" id="KAK3311370.1"/>
    </source>
</evidence>
<reference evidence="3" key="1">
    <citation type="journal article" date="2023" name="Mol. Phylogenet. Evol.">
        <title>Genome-scale phylogeny and comparative genomics of the fungal order Sordariales.</title>
        <authorList>
            <person name="Hensen N."/>
            <person name="Bonometti L."/>
            <person name="Westerberg I."/>
            <person name="Brannstrom I.O."/>
            <person name="Guillou S."/>
            <person name="Cros-Aarteil S."/>
            <person name="Calhoun S."/>
            <person name="Haridas S."/>
            <person name="Kuo A."/>
            <person name="Mondo S."/>
            <person name="Pangilinan J."/>
            <person name="Riley R."/>
            <person name="LaButti K."/>
            <person name="Andreopoulos B."/>
            <person name="Lipzen A."/>
            <person name="Chen C."/>
            <person name="Yan M."/>
            <person name="Daum C."/>
            <person name="Ng V."/>
            <person name="Clum A."/>
            <person name="Steindorff A."/>
            <person name="Ohm R.A."/>
            <person name="Martin F."/>
            <person name="Silar P."/>
            <person name="Natvig D.O."/>
            <person name="Lalanne C."/>
            <person name="Gautier V."/>
            <person name="Ament-Velasquez S.L."/>
            <person name="Kruys A."/>
            <person name="Hutchinson M.I."/>
            <person name="Powell A.J."/>
            <person name="Barry K."/>
            <person name="Miller A.N."/>
            <person name="Grigoriev I.V."/>
            <person name="Debuchy R."/>
            <person name="Gladieux P."/>
            <person name="Hiltunen Thoren M."/>
            <person name="Johannesson H."/>
        </authorList>
    </citation>
    <scope>NUCLEOTIDE SEQUENCE</scope>
    <source>
        <strain evidence="3">CBS 333.67</strain>
    </source>
</reference>
<evidence type="ECO:0000259" key="2">
    <source>
        <dbReference type="Pfam" id="PF01636"/>
    </source>
</evidence>
<keyword evidence="4" id="KW-1185">Reference proteome</keyword>
<reference evidence="3" key="2">
    <citation type="submission" date="2023-06" db="EMBL/GenBank/DDBJ databases">
        <authorList>
            <consortium name="Lawrence Berkeley National Laboratory"/>
            <person name="Mondo S.J."/>
            <person name="Hensen N."/>
            <person name="Bonometti L."/>
            <person name="Westerberg I."/>
            <person name="Brannstrom I.O."/>
            <person name="Guillou S."/>
            <person name="Cros-Aarteil S."/>
            <person name="Calhoun S."/>
            <person name="Haridas S."/>
            <person name="Kuo A."/>
            <person name="Pangilinan J."/>
            <person name="Riley R."/>
            <person name="Labutti K."/>
            <person name="Andreopoulos B."/>
            <person name="Lipzen A."/>
            <person name="Chen C."/>
            <person name="Yanf M."/>
            <person name="Daum C."/>
            <person name="Ng V."/>
            <person name="Clum A."/>
            <person name="Steindorff A."/>
            <person name="Ohm R."/>
            <person name="Martin F."/>
            <person name="Silar P."/>
            <person name="Natvig D."/>
            <person name="Lalanne C."/>
            <person name="Gautier V."/>
            <person name="Ament-Velasquez S.L."/>
            <person name="Kruys A."/>
            <person name="Hutchinson M.I."/>
            <person name="Powell A.J."/>
            <person name="Barry K."/>
            <person name="Miller A.N."/>
            <person name="Grigoriev I.V."/>
            <person name="Debuchy R."/>
            <person name="Gladieux P."/>
            <person name="Thoren M.H."/>
            <person name="Johannesson H."/>
        </authorList>
    </citation>
    <scope>NUCLEOTIDE SEQUENCE</scope>
    <source>
        <strain evidence="3">CBS 333.67</strain>
    </source>
</reference>
<accession>A0AAJ0H4G1</accession>
<dbReference type="AlphaFoldDB" id="A0AAJ0H4G1"/>
<dbReference type="GeneID" id="87890081"/>
<sequence length="510" mass="57330">MQAVKPRVPDLKGLFALGDVCTELTTYVVPLFDCDARRYIKVTLPNPHGFDDEPDEERDRFVPGEKAAAALEKKLDTLPDGNLAVEIDEAGKLLSVSTDIKHYEFGRQLYHRLAQYQLPPAVAARTVLRSELTEIRRSAVDIVAYPPSLSPPSGEDSKNRYAFKYSTRGLPWKELQVAARLAPHPNMALLDRLVLDERGGSRVVGFTMRYIPSDSLGKARGRFKLKWLRQLMQAVDDLNLKHGIMHQDIADRNLLVDPETDAIVLIDFGEAYRIGMKGKWGERDDVKGVLVFLYAYITRDPALQFYILHEVDEKECFNPAKWCKHPDVELDDDVAEFYFELMTWVRGRRAGKQITRYTQAPEYFDWPPPPPEPHPDDWDNEEYRLEWLRPRSSKLDPTRRLLATGRYADDEAAAEKAAAAASRSETADMAKANGGRRTPSPPAGPPLTAADEAETKPERSSSGRTLRPRQANPSKRKHANDGADTEVGTPARKRRSSRRSSPALAGNGCA</sequence>
<organism evidence="3 4">
    <name type="scientific">Chaetomium strumarium</name>
    <dbReference type="NCBI Taxonomy" id="1170767"/>
    <lineage>
        <taxon>Eukaryota</taxon>
        <taxon>Fungi</taxon>
        <taxon>Dikarya</taxon>
        <taxon>Ascomycota</taxon>
        <taxon>Pezizomycotina</taxon>
        <taxon>Sordariomycetes</taxon>
        <taxon>Sordariomycetidae</taxon>
        <taxon>Sordariales</taxon>
        <taxon>Chaetomiaceae</taxon>
        <taxon>Chaetomium</taxon>
    </lineage>
</organism>
<feature type="domain" description="Aminoglycoside phosphotransferase" evidence="2">
    <location>
        <begin position="171"/>
        <end position="271"/>
    </location>
</feature>
<dbReference type="Gene3D" id="1.10.510.10">
    <property type="entry name" value="Transferase(Phosphotransferase) domain 1"/>
    <property type="match status" value="1"/>
</dbReference>